<sequence>MSRSDTVSGSSSRRSTLATFDSRSFMSTTSFVPYLLDNSEWTPKRQTSGTITRYCCVQGRNYKVNVLTSEERNLPRSSNGQVLPKIALKAILVAPANELATTDLSKR</sequence>
<evidence type="ECO:0000313" key="2">
    <source>
        <dbReference type="WBParaSite" id="L893_g16936.t1"/>
    </source>
</evidence>
<reference evidence="2" key="1">
    <citation type="submission" date="2016-11" db="UniProtKB">
        <authorList>
            <consortium name="WormBaseParasite"/>
        </authorList>
    </citation>
    <scope>IDENTIFICATION</scope>
</reference>
<dbReference type="Proteomes" id="UP000095287">
    <property type="component" value="Unplaced"/>
</dbReference>
<dbReference type="WBParaSite" id="L893_g16936.t1">
    <property type="protein sequence ID" value="L893_g16936.t1"/>
    <property type="gene ID" value="L893_g16936"/>
</dbReference>
<proteinExistence type="predicted"/>
<keyword evidence="1" id="KW-1185">Reference proteome</keyword>
<evidence type="ECO:0000313" key="1">
    <source>
        <dbReference type="Proteomes" id="UP000095287"/>
    </source>
</evidence>
<accession>A0A1I7YJ87</accession>
<organism evidence="1 2">
    <name type="scientific">Steinernema glaseri</name>
    <dbReference type="NCBI Taxonomy" id="37863"/>
    <lineage>
        <taxon>Eukaryota</taxon>
        <taxon>Metazoa</taxon>
        <taxon>Ecdysozoa</taxon>
        <taxon>Nematoda</taxon>
        <taxon>Chromadorea</taxon>
        <taxon>Rhabditida</taxon>
        <taxon>Tylenchina</taxon>
        <taxon>Panagrolaimomorpha</taxon>
        <taxon>Strongyloidoidea</taxon>
        <taxon>Steinernematidae</taxon>
        <taxon>Steinernema</taxon>
    </lineage>
</organism>
<protein>
    <submittedName>
        <fullName evidence="2">Uncharacterized protein</fullName>
    </submittedName>
</protein>
<name>A0A1I7YJ87_9BILA</name>
<dbReference type="AlphaFoldDB" id="A0A1I7YJ87"/>